<accession>A0A543A0G5</accession>
<reference evidence="3 4" key="1">
    <citation type="submission" date="2019-06" db="EMBL/GenBank/DDBJ databases">
        <title>Sequencing the genomes of 1000 actinobacteria strains.</title>
        <authorList>
            <person name="Klenk H.-P."/>
        </authorList>
    </citation>
    <scope>NUCLEOTIDE SEQUENCE [LARGE SCALE GENOMIC DNA]</scope>
    <source>
        <strain evidence="3 4">DSM 24083</strain>
    </source>
</reference>
<organism evidence="3 4">
    <name type="scientific">Enteractinococcus coprophilus</name>
    <dbReference type="NCBI Taxonomy" id="1027633"/>
    <lineage>
        <taxon>Bacteria</taxon>
        <taxon>Bacillati</taxon>
        <taxon>Actinomycetota</taxon>
        <taxon>Actinomycetes</taxon>
        <taxon>Micrococcales</taxon>
        <taxon>Micrococcaceae</taxon>
    </lineage>
</organism>
<dbReference type="PANTHER" id="PTHR46118">
    <property type="entry name" value="PROTEIN ABHD11"/>
    <property type="match status" value="1"/>
</dbReference>
<dbReference type="AlphaFoldDB" id="A0A543A0G5"/>
<dbReference type="Gene3D" id="3.40.50.1820">
    <property type="entry name" value="alpha/beta hydrolase"/>
    <property type="match status" value="1"/>
</dbReference>
<evidence type="ECO:0000259" key="2">
    <source>
        <dbReference type="Pfam" id="PF00561"/>
    </source>
</evidence>
<keyword evidence="4" id="KW-1185">Reference proteome</keyword>
<dbReference type="EMBL" id="VFOU01000004">
    <property type="protein sequence ID" value="TQL65986.1"/>
    <property type="molecule type" value="Genomic_DNA"/>
</dbReference>
<gene>
    <name evidence="3" type="ORF">FB556_2463</name>
</gene>
<name>A0A543A0G5_9MICC</name>
<feature type="domain" description="AB hydrolase-1" evidence="2">
    <location>
        <begin position="55"/>
        <end position="285"/>
    </location>
</feature>
<dbReference type="SUPFAM" id="SSF53474">
    <property type="entry name" value="alpha/beta-Hydrolases"/>
    <property type="match status" value="1"/>
</dbReference>
<dbReference type="InterPro" id="IPR000073">
    <property type="entry name" value="AB_hydrolase_1"/>
</dbReference>
<dbReference type="PANTHER" id="PTHR46118:SF4">
    <property type="entry name" value="PROTEIN ABHD11"/>
    <property type="match status" value="1"/>
</dbReference>
<dbReference type="GO" id="GO:0016787">
    <property type="term" value="F:hydrolase activity"/>
    <property type="evidence" value="ECO:0007669"/>
    <property type="project" value="UniProtKB-KW"/>
</dbReference>
<protein>
    <submittedName>
        <fullName evidence="3">Pimeloyl-ACP methyl ester carboxylesterase</fullName>
    </submittedName>
</protein>
<dbReference type="Proteomes" id="UP000319746">
    <property type="component" value="Unassembled WGS sequence"/>
</dbReference>
<evidence type="ECO:0000313" key="4">
    <source>
        <dbReference type="Proteomes" id="UP000319746"/>
    </source>
</evidence>
<evidence type="ECO:0000256" key="1">
    <source>
        <dbReference type="ARBA" id="ARBA00022801"/>
    </source>
</evidence>
<proteinExistence type="predicted"/>
<sequence>MLGCNAESHLGLCRLREGHGGQPFGVFTKLRDMMNCSDPAGRIHTEVLEGGPRRVVFFHGLMGRGKNFTTIARGLQETTTSLLVDLPNHGASCWTENFDYIHMADLVAAELRRDFCQDEPAVVLGHSMGGKVAMLLALRHPELIAGLIIEDISPVNSSASEFEHLLGTLLKLDLSQITSRRDAHAKLKTDIDDAGVRSFLLQNLIRDDHDGFRWQPNLQMLYDNLPTVVDFPAVEQTYDDHPVLWVKGSESDYINDEASVAMRELFPVTRKIQIRNAGHWVHSEQPKLFTETINYYIAGRYDA</sequence>
<comment type="caution">
    <text evidence="3">The sequence shown here is derived from an EMBL/GenBank/DDBJ whole genome shotgun (WGS) entry which is preliminary data.</text>
</comment>
<dbReference type="InterPro" id="IPR029058">
    <property type="entry name" value="AB_hydrolase_fold"/>
</dbReference>
<keyword evidence="1" id="KW-0378">Hydrolase</keyword>
<evidence type="ECO:0000313" key="3">
    <source>
        <dbReference type="EMBL" id="TQL65986.1"/>
    </source>
</evidence>
<dbReference type="Pfam" id="PF00561">
    <property type="entry name" value="Abhydrolase_1"/>
    <property type="match status" value="1"/>
</dbReference>